<organism evidence="2 3">
    <name type="scientific">Conexibacter arvalis</name>
    <dbReference type="NCBI Taxonomy" id="912552"/>
    <lineage>
        <taxon>Bacteria</taxon>
        <taxon>Bacillati</taxon>
        <taxon>Actinomycetota</taxon>
        <taxon>Thermoleophilia</taxon>
        <taxon>Solirubrobacterales</taxon>
        <taxon>Conexibacteraceae</taxon>
        <taxon>Conexibacter</taxon>
    </lineage>
</organism>
<feature type="signal peptide" evidence="1">
    <location>
        <begin position="1"/>
        <end position="17"/>
    </location>
</feature>
<dbReference type="EMBL" id="JACHNU010000002">
    <property type="protein sequence ID" value="MBB4662351.1"/>
    <property type="molecule type" value="Genomic_DNA"/>
</dbReference>
<dbReference type="AlphaFoldDB" id="A0A840IDM3"/>
<evidence type="ECO:0000256" key="1">
    <source>
        <dbReference type="SAM" id="SignalP"/>
    </source>
</evidence>
<name>A0A840IDM3_9ACTN</name>
<dbReference type="Proteomes" id="UP000585272">
    <property type="component" value="Unassembled WGS sequence"/>
</dbReference>
<accession>A0A840IDM3</accession>
<protein>
    <recommendedName>
        <fullName evidence="4">Lipoprotein</fullName>
    </recommendedName>
</protein>
<proteinExistence type="predicted"/>
<gene>
    <name evidence="2" type="ORF">BDZ31_001937</name>
</gene>
<dbReference type="PROSITE" id="PS51257">
    <property type="entry name" value="PROKAR_LIPOPROTEIN"/>
    <property type="match status" value="1"/>
</dbReference>
<sequence length="136" mass="13827">MQRLVIAMTAAALAVAAAGCGQGAARDDARAVTERFYAAAAAGDGALACAQLASATRSSLVQQERAPCPQAVGELELGEGGVERVQVAITAAQVALRDGEVAFLDEGPDGWRLSAVGCRFEDGDPRSHPATCEAEA</sequence>
<evidence type="ECO:0008006" key="4">
    <source>
        <dbReference type="Google" id="ProtNLM"/>
    </source>
</evidence>
<evidence type="ECO:0000313" key="2">
    <source>
        <dbReference type="EMBL" id="MBB4662351.1"/>
    </source>
</evidence>
<feature type="chain" id="PRO_5038843467" description="Lipoprotein" evidence="1">
    <location>
        <begin position="18"/>
        <end position="136"/>
    </location>
</feature>
<reference evidence="2 3" key="1">
    <citation type="submission" date="2020-08" db="EMBL/GenBank/DDBJ databases">
        <title>Genomic Encyclopedia of Archaeal and Bacterial Type Strains, Phase II (KMG-II): from individual species to whole genera.</title>
        <authorList>
            <person name="Goeker M."/>
        </authorList>
    </citation>
    <scope>NUCLEOTIDE SEQUENCE [LARGE SCALE GENOMIC DNA]</scope>
    <source>
        <strain evidence="2 3">DSM 23288</strain>
    </source>
</reference>
<dbReference type="RefSeq" id="WP_183341474.1">
    <property type="nucleotide sequence ID" value="NZ_JACHNU010000002.1"/>
</dbReference>
<keyword evidence="3" id="KW-1185">Reference proteome</keyword>
<comment type="caution">
    <text evidence="2">The sequence shown here is derived from an EMBL/GenBank/DDBJ whole genome shotgun (WGS) entry which is preliminary data.</text>
</comment>
<keyword evidence="1" id="KW-0732">Signal</keyword>
<evidence type="ECO:0000313" key="3">
    <source>
        <dbReference type="Proteomes" id="UP000585272"/>
    </source>
</evidence>